<protein>
    <recommendedName>
        <fullName evidence="3">Thioredoxin-like fold domain-containing protein</fullName>
    </recommendedName>
</protein>
<accession>A0A8J1T7J7</accession>
<dbReference type="PANTHER" id="PTHR33875">
    <property type="entry name" value="OS09G0542200 PROTEIN"/>
    <property type="match status" value="1"/>
</dbReference>
<evidence type="ECO:0000313" key="2">
    <source>
        <dbReference type="Proteomes" id="UP000749559"/>
    </source>
</evidence>
<proteinExistence type="predicted"/>
<dbReference type="AlphaFoldDB" id="A0A8J1T7J7"/>
<gene>
    <name evidence="1" type="ORF">OFUS_LOCUS10437</name>
</gene>
<reference evidence="1" key="1">
    <citation type="submission" date="2022-03" db="EMBL/GenBank/DDBJ databases">
        <authorList>
            <person name="Martin C."/>
        </authorList>
    </citation>
    <scope>NUCLEOTIDE SEQUENCE</scope>
</reference>
<evidence type="ECO:0000313" key="1">
    <source>
        <dbReference type="EMBL" id="CAH1784197.1"/>
    </source>
</evidence>
<organism evidence="1 2">
    <name type="scientific">Owenia fusiformis</name>
    <name type="common">Polychaete worm</name>
    <dbReference type="NCBI Taxonomy" id="6347"/>
    <lineage>
        <taxon>Eukaryota</taxon>
        <taxon>Metazoa</taxon>
        <taxon>Spiralia</taxon>
        <taxon>Lophotrochozoa</taxon>
        <taxon>Annelida</taxon>
        <taxon>Polychaeta</taxon>
        <taxon>Sedentaria</taxon>
        <taxon>Canalipalpata</taxon>
        <taxon>Sabellida</taxon>
        <taxon>Oweniida</taxon>
        <taxon>Oweniidae</taxon>
        <taxon>Owenia</taxon>
    </lineage>
</organism>
<dbReference type="SUPFAM" id="SSF52833">
    <property type="entry name" value="Thioredoxin-like"/>
    <property type="match status" value="2"/>
</dbReference>
<dbReference type="Proteomes" id="UP000749559">
    <property type="component" value="Unassembled WGS sequence"/>
</dbReference>
<evidence type="ECO:0008006" key="3">
    <source>
        <dbReference type="Google" id="ProtNLM"/>
    </source>
</evidence>
<dbReference type="EMBL" id="CAIIXF020000005">
    <property type="protein sequence ID" value="CAH1784197.1"/>
    <property type="molecule type" value="Genomic_DNA"/>
</dbReference>
<sequence length="463" mass="51527">MMTLTLITLMVLAGCGTIIGQLVNIPKVTPGITYGNGSINAPVQIEMFIELNCGDSLLAWYTLMNVTKAFGDNIVRLRYNHFALPYHRNGFLVGQGAYLVQAEKPEKVTAYMDEVFSHLRYFSTGFGANFTRDDILNFLGELAENSTGIPRSNFTRDIGKYWDTARQAWKYGIRQGAAGTPWFYINGLDLTRDPNQPITYEQWVQIINNLISTSDFSAESFSFDAIQSTPVPYLPTQVTPILPSLSGHIYNDGQPHASVTVEMYGELLCPYSKAQWPILKQVADHYGEDRLRLVVHQNPLPYHRNGFLVSQGVLLMQDKKPESVIPYMDAVYAAASNFSTGRSSHMSRNDVIELLSTIANQATSMPIADFKANIDRYRWSLVRQWKYYARLGIAGTPWFSVNSVLLTGGTPSDVEGWKALLDNYVKEYVTTTPVPPATTVSSGNLATTSFITIATAATIKFAI</sequence>
<name>A0A8J1T7J7_OWEFU</name>
<keyword evidence="2" id="KW-1185">Reference proteome</keyword>
<comment type="caution">
    <text evidence="1">The sequence shown here is derived from an EMBL/GenBank/DDBJ whole genome shotgun (WGS) entry which is preliminary data.</text>
</comment>
<dbReference type="Gene3D" id="3.40.30.10">
    <property type="entry name" value="Glutaredoxin"/>
    <property type="match status" value="2"/>
</dbReference>
<dbReference type="InterPro" id="IPR036249">
    <property type="entry name" value="Thioredoxin-like_sf"/>
</dbReference>
<dbReference type="PANTHER" id="PTHR33875:SF2">
    <property type="entry name" value="ACR183CP"/>
    <property type="match status" value="1"/>
</dbReference>
<dbReference type="OrthoDB" id="37297at2759"/>